<evidence type="ECO:0000313" key="3">
    <source>
        <dbReference type="Proteomes" id="UP001521222"/>
    </source>
</evidence>
<evidence type="ECO:0000256" key="1">
    <source>
        <dbReference type="SAM" id="MobiDB-lite"/>
    </source>
</evidence>
<feature type="region of interest" description="Disordered" evidence="1">
    <location>
        <begin position="117"/>
        <end position="167"/>
    </location>
</feature>
<feature type="compositionally biased region" description="Basic and acidic residues" evidence="1">
    <location>
        <begin position="139"/>
        <end position="149"/>
    </location>
</feature>
<organism evidence="2 3">
    <name type="scientific">Nothophoma quercina</name>
    <dbReference type="NCBI Taxonomy" id="749835"/>
    <lineage>
        <taxon>Eukaryota</taxon>
        <taxon>Fungi</taxon>
        <taxon>Dikarya</taxon>
        <taxon>Ascomycota</taxon>
        <taxon>Pezizomycotina</taxon>
        <taxon>Dothideomycetes</taxon>
        <taxon>Pleosporomycetidae</taxon>
        <taxon>Pleosporales</taxon>
        <taxon>Pleosporineae</taxon>
        <taxon>Didymellaceae</taxon>
        <taxon>Nothophoma</taxon>
    </lineage>
</organism>
<accession>A0ABR3QTU9</accession>
<evidence type="ECO:0000313" key="2">
    <source>
        <dbReference type="EMBL" id="KAL1595581.1"/>
    </source>
</evidence>
<sequence>MAALSQQLMTTGLPDLPLAIPAGPDRYTTLTRKVKSELNLLELRNPEPSQFLPDAGHSKSTKHVQGEVKSGVDVVEDAVECDAFVALKELGALVARRKGLDVTNFVDGLMTLFGSAQTAKTTEEPDIRNKDTRSPVAEEYSRVHVDDVTPRPPQRRLQSHSQQGLDQKCRRHFSFEPGDNQMRKLEADLKAYNALSQTGSIDSESSWSGLQPFLDGYEIEGGDMISLLPSPIAEVPKPSMIPSPVQTIGRIRRENSTSSLQSVFVKNAKDDRHDSRTSIQTAFRETSSANASTKSKSRSNSNSNLRATESPLGSKERQGNLTNRHSTTALAAARAAEARSSNASRSSTQLSTATASSRNRPTSKQQRSENNDPKMSNNARKGNAE</sequence>
<feature type="compositionally biased region" description="Polar residues" evidence="1">
    <location>
        <begin position="373"/>
        <end position="385"/>
    </location>
</feature>
<gene>
    <name evidence="2" type="ORF">SLS59_008219</name>
</gene>
<dbReference type="EMBL" id="JAKIXB020000031">
    <property type="protein sequence ID" value="KAL1595581.1"/>
    <property type="molecule type" value="Genomic_DNA"/>
</dbReference>
<reference evidence="2 3" key="1">
    <citation type="submission" date="2024-02" db="EMBL/GenBank/DDBJ databases">
        <title>De novo assembly and annotation of 12 fungi associated with fruit tree decline syndrome in Ontario, Canada.</title>
        <authorList>
            <person name="Sulman M."/>
            <person name="Ellouze W."/>
            <person name="Ilyukhin E."/>
        </authorList>
    </citation>
    <scope>NUCLEOTIDE SEQUENCE [LARGE SCALE GENOMIC DNA]</scope>
    <source>
        <strain evidence="2 3">M97-236</strain>
    </source>
</reference>
<proteinExistence type="predicted"/>
<protein>
    <submittedName>
        <fullName evidence="2">Uncharacterized protein</fullName>
    </submittedName>
</protein>
<name>A0ABR3QTU9_9PLEO</name>
<feature type="compositionally biased region" description="Low complexity" evidence="1">
    <location>
        <begin position="324"/>
        <end position="357"/>
    </location>
</feature>
<feature type="compositionally biased region" description="Basic and acidic residues" evidence="1">
    <location>
        <begin position="121"/>
        <end position="133"/>
    </location>
</feature>
<dbReference type="Proteomes" id="UP001521222">
    <property type="component" value="Unassembled WGS sequence"/>
</dbReference>
<feature type="compositionally biased region" description="Low complexity" evidence="1">
    <location>
        <begin position="286"/>
        <end position="304"/>
    </location>
</feature>
<keyword evidence="3" id="KW-1185">Reference proteome</keyword>
<comment type="caution">
    <text evidence="2">The sequence shown here is derived from an EMBL/GenBank/DDBJ whole genome shotgun (WGS) entry which is preliminary data.</text>
</comment>
<feature type="compositionally biased region" description="Basic and acidic residues" evidence="1">
    <location>
        <begin position="267"/>
        <end position="276"/>
    </location>
</feature>
<feature type="region of interest" description="Disordered" evidence="1">
    <location>
        <begin position="263"/>
        <end position="385"/>
    </location>
</feature>